<feature type="region of interest" description="Disordered" evidence="12">
    <location>
        <begin position="1640"/>
        <end position="1757"/>
    </location>
</feature>
<evidence type="ECO:0000256" key="10">
    <source>
        <dbReference type="PROSITE-ProRule" id="PRU00283"/>
    </source>
</evidence>
<evidence type="ECO:0000256" key="3">
    <source>
        <dbReference type="ARBA" id="ARBA00022490"/>
    </source>
</evidence>
<comment type="similarity">
    <text evidence="10">Belongs to the TRAFAC class myosin-kinesin ATPase superfamily. Kinesin family.</text>
</comment>
<dbReference type="Gene3D" id="6.10.250.2520">
    <property type="match status" value="1"/>
</dbReference>
<comment type="subcellular location">
    <subcellularLocation>
        <location evidence="1">Cytoplasm</location>
        <location evidence="1">Cytoskeleton</location>
    </subcellularLocation>
</comment>
<evidence type="ECO:0000256" key="2">
    <source>
        <dbReference type="ARBA" id="ARBA00022448"/>
    </source>
</evidence>
<dbReference type="Pfam" id="PF00010">
    <property type="entry name" value="HLH"/>
    <property type="match status" value="1"/>
</dbReference>
<dbReference type="PANTHER" id="PTHR47117">
    <property type="entry name" value="STAR-RELATED LIPID TRANSFER PROTEIN 9"/>
    <property type="match status" value="1"/>
</dbReference>
<dbReference type="SUPFAM" id="SSF52540">
    <property type="entry name" value="P-loop containing nucleoside triphosphate hydrolases"/>
    <property type="match status" value="1"/>
</dbReference>
<dbReference type="Pfam" id="PF16183">
    <property type="entry name" value="Kinesin_assoc"/>
    <property type="match status" value="1"/>
</dbReference>
<dbReference type="Pfam" id="PF00225">
    <property type="entry name" value="Kinesin"/>
    <property type="match status" value="1"/>
</dbReference>
<feature type="compositionally biased region" description="Polar residues" evidence="12">
    <location>
        <begin position="1715"/>
        <end position="1737"/>
    </location>
</feature>
<dbReference type="GO" id="GO:0008017">
    <property type="term" value="F:microtubule binding"/>
    <property type="evidence" value="ECO:0007669"/>
    <property type="project" value="InterPro"/>
</dbReference>
<dbReference type="FunFam" id="2.60.200.20:FF:000021">
    <property type="entry name" value="Kinesin family protein"/>
    <property type="match status" value="1"/>
</dbReference>
<dbReference type="Proteomes" id="UP001153678">
    <property type="component" value="Unassembled WGS sequence"/>
</dbReference>
<feature type="compositionally biased region" description="Basic and acidic residues" evidence="12">
    <location>
        <begin position="680"/>
        <end position="699"/>
    </location>
</feature>
<keyword evidence="9" id="KW-0206">Cytoskeleton</keyword>
<feature type="region of interest" description="Disordered" evidence="12">
    <location>
        <begin position="1905"/>
        <end position="1952"/>
    </location>
</feature>
<name>A0A9W4SSF9_9GLOM</name>
<dbReference type="SUPFAM" id="SSF49879">
    <property type="entry name" value="SMAD/FHA domain"/>
    <property type="match status" value="1"/>
</dbReference>
<dbReference type="OrthoDB" id="3176171at2759"/>
<dbReference type="Pfam" id="PF00169">
    <property type="entry name" value="PH"/>
    <property type="match status" value="1"/>
</dbReference>
<dbReference type="SMART" id="SM00353">
    <property type="entry name" value="HLH"/>
    <property type="match status" value="1"/>
</dbReference>
<evidence type="ECO:0000256" key="12">
    <source>
        <dbReference type="SAM" id="MobiDB-lite"/>
    </source>
</evidence>
<dbReference type="PROSITE" id="PS00411">
    <property type="entry name" value="KINESIN_MOTOR_1"/>
    <property type="match status" value="1"/>
</dbReference>
<evidence type="ECO:0000256" key="6">
    <source>
        <dbReference type="ARBA" id="ARBA00022840"/>
    </source>
</evidence>
<dbReference type="SMART" id="SM00129">
    <property type="entry name" value="KISc"/>
    <property type="match status" value="1"/>
</dbReference>
<feature type="compositionally biased region" description="Polar residues" evidence="12">
    <location>
        <begin position="594"/>
        <end position="612"/>
    </location>
</feature>
<dbReference type="PROSITE" id="PS50006">
    <property type="entry name" value="FHA_DOMAIN"/>
    <property type="match status" value="1"/>
</dbReference>
<feature type="region of interest" description="Disordered" evidence="12">
    <location>
        <begin position="589"/>
        <end position="625"/>
    </location>
</feature>
<feature type="compositionally biased region" description="Polar residues" evidence="12">
    <location>
        <begin position="700"/>
        <end position="709"/>
    </location>
</feature>
<reference evidence="17" key="1">
    <citation type="submission" date="2022-08" db="EMBL/GenBank/DDBJ databases">
        <authorList>
            <person name="Kallberg Y."/>
            <person name="Tangrot J."/>
            <person name="Rosling A."/>
        </authorList>
    </citation>
    <scope>NUCLEOTIDE SEQUENCE</scope>
    <source>
        <strain evidence="17">Wild A</strain>
    </source>
</reference>
<feature type="compositionally biased region" description="Polar residues" evidence="12">
    <location>
        <begin position="1793"/>
        <end position="1807"/>
    </location>
</feature>
<proteinExistence type="inferred from homology"/>
<dbReference type="InterPro" id="IPR036961">
    <property type="entry name" value="Kinesin_motor_dom_sf"/>
</dbReference>
<dbReference type="InterPro" id="IPR022164">
    <property type="entry name" value="Kinesin-like"/>
</dbReference>
<dbReference type="GO" id="GO:0008574">
    <property type="term" value="F:plus-end-directed microtubule motor activity"/>
    <property type="evidence" value="ECO:0007669"/>
    <property type="project" value="UniProtKB-ARBA"/>
</dbReference>
<keyword evidence="6 10" id="KW-0067">ATP-binding</keyword>
<feature type="binding site" evidence="10">
    <location>
        <begin position="106"/>
        <end position="113"/>
    </location>
    <ligand>
        <name>ATP</name>
        <dbReference type="ChEBI" id="CHEBI:30616"/>
    </ligand>
</feature>
<feature type="region of interest" description="Disordered" evidence="12">
    <location>
        <begin position="1793"/>
        <end position="1860"/>
    </location>
</feature>
<dbReference type="InterPro" id="IPR011993">
    <property type="entry name" value="PH-like_dom_sf"/>
</dbReference>
<keyword evidence="18" id="KW-1185">Reference proteome</keyword>
<dbReference type="Gene3D" id="2.60.200.20">
    <property type="match status" value="1"/>
</dbReference>
<dbReference type="GO" id="GO:0005874">
    <property type="term" value="C:microtubule"/>
    <property type="evidence" value="ECO:0007669"/>
    <property type="project" value="UniProtKB-KW"/>
</dbReference>
<dbReference type="GO" id="GO:0047496">
    <property type="term" value="P:vesicle transport along microtubule"/>
    <property type="evidence" value="ECO:0007669"/>
    <property type="project" value="UniProtKB-ARBA"/>
</dbReference>
<feature type="region of interest" description="Disordered" evidence="12">
    <location>
        <begin position="1140"/>
        <end position="1159"/>
    </location>
</feature>
<dbReference type="CDD" id="cd01233">
    <property type="entry name" value="PH_KIFIA_KIFIB"/>
    <property type="match status" value="1"/>
</dbReference>
<dbReference type="PRINTS" id="PR00380">
    <property type="entry name" value="KINESINHEAVY"/>
</dbReference>
<dbReference type="EMBL" id="CAMKVN010002179">
    <property type="protein sequence ID" value="CAI2179925.1"/>
    <property type="molecule type" value="Genomic_DNA"/>
</dbReference>
<evidence type="ECO:0000256" key="9">
    <source>
        <dbReference type="ARBA" id="ARBA00023212"/>
    </source>
</evidence>
<gene>
    <name evidence="17" type="ORF">FWILDA_LOCUS9330</name>
</gene>
<evidence type="ECO:0000256" key="1">
    <source>
        <dbReference type="ARBA" id="ARBA00004245"/>
    </source>
</evidence>
<dbReference type="PROSITE" id="PS50067">
    <property type="entry name" value="KINESIN_MOTOR_2"/>
    <property type="match status" value="1"/>
</dbReference>
<accession>A0A9W4SSF9</accession>
<evidence type="ECO:0000259" key="15">
    <source>
        <dbReference type="PROSITE" id="PS50067"/>
    </source>
</evidence>
<evidence type="ECO:0000259" key="13">
    <source>
        <dbReference type="PROSITE" id="PS50003"/>
    </source>
</evidence>
<evidence type="ECO:0000256" key="11">
    <source>
        <dbReference type="SAM" id="Coils"/>
    </source>
</evidence>
<dbReference type="GO" id="GO:0005546">
    <property type="term" value="F:phosphatidylinositol-4,5-bisphosphate binding"/>
    <property type="evidence" value="ECO:0007669"/>
    <property type="project" value="UniProtKB-ARBA"/>
</dbReference>
<dbReference type="InterPro" id="IPR008984">
    <property type="entry name" value="SMAD_FHA_dom_sf"/>
</dbReference>
<dbReference type="PROSITE" id="PS50003">
    <property type="entry name" value="PH_DOMAIN"/>
    <property type="match status" value="1"/>
</dbReference>
<dbReference type="GO" id="GO:0005524">
    <property type="term" value="F:ATP binding"/>
    <property type="evidence" value="ECO:0007669"/>
    <property type="project" value="UniProtKB-UniRule"/>
</dbReference>
<keyword evidence="2" id="KW-0813">Transport</keyword>
<dbReference type="PROSITE" id="PS50888">
    <property type="entry name" value="BHLH"/>
    <property type="match status" value="1"/>
</dbReference>
<feature type="domain" description="BHLH" evidence="16">
    <location>
        <begin position="2086"/>
        <end position="2137"/>
    </location>
</feature>
<dbReference type="InterPro" id="IPR027417">
    <property type="entry name" value="P-loop_NTPase"/>
</dbReference>
<keyword evidence="4" id="KW-0493">Microtubule</keyword>
<evidence type="ECO:0000256" key="7">
    <source>
        <dbReference type="ARBA" id="ARBA00023054"/>
    </source>
</evidence>
<dbReference type="InterPro" id="IPR001752">
    <property type="entry name" value="Kinesin_motor_dom"/>
</dbReference>
<dbReference type="Gene3D" id="2.30.29.30">
    <property type="entry name" value="Pleckstrin-homology domain (PH domain)/Phosphotyrosine-binding domain (PTB)"/>
    <property type="match status" value="1"/>
</dbReference>
<dbReference type="Gene3D" id="4.10.280.10">
    <property type="entry name" value="Helix-loop-helix DNA-binding domain"/>
    <property type="match status" value="1"/>
</dbReference>
<keyword evidence="3" id="KW-0963">Cytoplasm</keyword>
<dbReference type="FunFam" id="3.40.850.10:FF:000047">
    <property type="entry name" value="Kinesin family protein"/>
    <property type="match status" value="1"/>
</dbReference>
<sequence length="2173" mass="245081">MSGGNIKVVVRCRPLNSRELARGAKCLIRMEGNQTIITRPDPNDPGNSRAAKGAEDVKAFTFDKSYWSFDKNDSNYATQAMLYNDLGEELLDHAFGGYNTCIFAYGQTGAGKSYSMMGYGEDKGIIPLTCCELFNRIIRNQDTSVAYQVQVSYIEIYNERVRDLLNPKNKGNLKVREHPALGPYVEDLSKLIVTSFQDVENLMDEGNKARTVAATNMNETSSRSHAVFTLLLTQKRHDAETNMDTEKVSRISLVDLAGSERANATGATGTRLKEGANINKSLTTLGKVIAALAEQSSGDSKKKKKDQTFVPYRDSILTWLLKDSLGGNSKTAMIAAISPADYDETLSTLRYADAAKRIKNKAVVNEDPNARLIRELKEELLMLRSKLGVEGGAGEASYDSSIPPSQQVVVLQDRNGNTIKKTKEELIDQIQASEKLMDEVNETWQEKVKKTEEIQREREKTLEDLGIMVEKNAVGVHPPKKVPHLVNLNEDPLMSECLVYQIKPGQTRVGRLESDNQSEIRLSGENILDEHCYFENVDGVVTLHPHPNSTTMVNGMRISKSKRLRSGFRIILGDFHVFRFNHPEEVRRERAKSKQLSISIASAQQPTSNGNGEDSGKAPDSPTSTASLMSEAVIDWNFAKREVALHYLNSGADSTFGTLPDEDLQRLMDDIKKIQSARRTRPDSRSGDFEDDTVSHTSDKPGSNETYETIDSPYTEIPPAELEEKLKVIKEEMQQQLDLQKQEYEDKMKLIESSNLEADELKAEKKQMEEKLKMVQEEMQRMLEVQAQEYQRKIRQSNAPCEEYNSPPDAPPYNEEELRLIHMALKKWKRQRFVQMAETILSNAVILKEANVISKELGKKILYQFTIIEDEPYLNPISFRETTSALNQYCNTDDTSLHSSKKPCVGVKVIDTKNDVIYVWSLDKLKARLQKMRNLYNFIDRPQYSKHFNWEDPFYENPCPTFTFVGSASVGLTCLLMKTELVRDVPVIRRYSGDILGHCKVHIKFLTDFEDTTSKDPHSLDKSKEISSKLLVGCQVVFEVKILELTGIKESQFSQVHVQFKLSSFGNVHPLSSGEHVYATDPASDFGNGKITYNYEQPLKMIVTPAMMDMLINGMLAFEVFGRANRCVLEEMEKWDDHKERPLDRGINGNGSSEISVTRERRSEDELVAEEKHDVVAWVQVCELASSGEYVPVQVLSQNPLDPGAFFLRQGLQRRIVLTLTHNSGRQFPWNRITKMEIGRVRLLDGKGRLAESPVQNDIQMNLLPAQNVQFNRDGTSVIVAQASWDSTLHDSIFLNRTTHSNSRVLLGLTWYVEAEKCVEPISFHMDIAVQIQGREARPPSKLIQLLNQSKVLWKSSGLFSVILKPPMTRKISELWRLNTANKYVRGEEFLGNWKPRGVSLVKDYKKISELIRRQEAVECTKQILAVHEARKVSSDEKLENCSNPNNDLAKKAVTLWKKKWGITKEIVINQEPPLSGPHQDASSWRNTKPSKLVAQVRMVGKTDTITKKGYLFTPENANDYWVKRWYVLRRPYLFIYESQKETEEQGVINLASVRRQNVFAIYTNNNAYILQASSKQEMVDWISKDHSHLDLVFNLRQIDQFYQIEALDLKSKISSMDNCLKDGMSPTQAIQLPSPHQILNRNYEQPNNSTYHNHGTVSSSNNSPSNNHSATQNTQYTSPKPALNRPHSPSPLSMEAPISESKYSFPNPTPPHDANNNMSYKSSPTDQSNTSTSLAHSPSIPSPTAEPFTSRSLAPLEPHHSAIPSYLTAPRRGSITDPYIHLSVPNPELARQYSQPDINFPSTTVSSERRGSFVDQYPPSPSSSLSRPSSVKSEQSFSPMETRKLRDALPSISTNGSPIKDGFPGPLMNPAFQAQLQPRRHSIAVGEVVAPLKRKNVINVPVPSHPVNVDDYPVKRRESVGDPNIQRLSLYDRRNSYSAPSSPPAPPSSSFISSNSLLPKLNVHDVNTSLQSHAESCSIHHQYNDNISDHPVSGNISQAHLSEQNESSIYPPFSNPRLSQIVQEEVSAPILARRASMPVMAFPSRFSDPVQQDGTMPMDVDRYRTQGYIQQTNQVKETPYSRSPELRISHKLAERKRRKEMKELFDELRDSLPVDKSLKTSKWEILSKAVEFISTLKHSQDEMHKEVESLRQQLAALKGCGNSESSTSSTTS</sequence>
<dbReference type="InterPro" id="IPR022140">
    <property type="entry name" value="Kinesin-like_KIF1-typ"/>
</dbReference>
<dbReference type="InterPro" id="IPR019821">
    <property type="entry name" value="Kinesin_motor_CS"/>
</dbReference>
<evidence type="ECO:0000259" key="14">
    <source>
        <dbReference type="PROSITE" id="PS50006"/>
    </source>
</evidence>
<dbReference type="InterPro" id="IPR001849">
    <property type="entry name" value="PH_domain"/>
</dbReference>
<feature type="domain" description="PH" evidence="13">
    <location>
        <begin position="1505"/>
        <end position="1591"/>
    </location>
</feature>
<protein>
    <submittedName>
        <fullName evidence="17">19394_t:CDS:1</fullName>
    </submittedName>
</protein>
<feature type="domain" description="FHA" evidence="14">
    <location>
        <begin position="507"/>
        <end position="558"/>
    </location>
</feature>
<feature type="coiled-coil region" evidence="11">
    <location>
        <begin position="723"/>
        <end position="785"/>
    </location>
</feature>
<evidence type="ECO:0000259" key="16">
    <source>
        <dbReference type="PROSITE" id="PS50888"/>
    </source>
</evidence>
<organism evidence="17 18">
    <name type="scientific">Funneliformis geosporum</name>
    <dbReference type="NCBI Taxonomy" id="1117311"/>
    <lineage>
        <taxon>Eukaryota</taxon>
        <taxon>Fungi</taxon>
        <taxon>Fungi incertae sedis</taxon>
        <taxon>Mucoromycota</taxon>
        <taxon>Glomeromycotina</taxon>
        <taxon>Glomeromycetes</taxon>
        <taxon>Glomerales</taxon>
        <taxon>Glomeraceae</taxon>
        <taxon>Funneliformis</taxon>
    </lineage>
</organism>
<feature type="compositionally biased region" description="Polar residues" evidence="12">
    <location>
        <begin position="1640"/>
        <end position="1658"/>
    </location>
</feature>
<dbReference type="CDD" id="cd22705">
    <property type="entry name" value="FHA_KIF1"/>
    <property type="match status" value="1"/>
</dbReference>
<dbReference type="SUPFAM" id="SSF47459">
    <property type="entry name" value="HLH, helix-loop-helix DNA-binding domain"/>
    <property type="match status" value="1"/>
</dbReference>
<dbReference type="CDD" id="cd01365">
    <property type="entry name" value="KISc_KIF1A_KIF1B"/>
    <property type="match status" value="1"/>
</dbReference>
<evidence type="ECO:0000313" key="18">
    <source>
        <dbReference type="Proteomes" id="UP001153678"/>
    </source>
</evidence>
<keyword evidence="7 11" id="KW-0175">Coiled coil</keyword>
<feature type="domain" description="Kinesin motor" evidence="15">
    <location>
        <begin position="5"/>
        <end position="358"/>
    </location>
</feature>
<dbReference type="InterPro" id="IPR011598">
    <property type="entry name" value="bHLH_dom"/>
</dbReference>
<dbReference type="Gene3D" id="3.40.850.10">
    <property type="entry name" value="Kinesin motor domain"/>
    <property type="match status" value="1"/>
</dbReference>
<feature type="compositionally biased region" description="Low complexity" evidence="12">
    <location>
        <begin position="1659"/>
        <end position="1670"/>
    </location>
</feature>
<evidence type="ECO:0000313" key="17">
    <source>
        <dbReference type="EMBL" id="CAI2179925.1"/>
    </source>
</evidence>
<feature type="region of interest" description="Disordered" evidence="12">
    <location>
        <begin position="674"/>
        <end position="717"/>
    </location>
</feature>
<dbReference type="GO" id="GO:0046983">
    <property type="term" value="F:protein dimerization activity"/>
    <property type="evidence" value="ECO:0007669"/>
    <property type="project" value="InterPro"/>
</dbReference>
<comment type="caution">
    <text evidence="17">The sequence shown here is derived from an EMBL/GenBank/DDBJ whole genome shotgun (WGS) entry which is preliminary data.</text>
</comment>
<dbReference type="SUPFAM" id="SSF50729">
    <property type="entry name" value="PH domain-like"/>
    <property type="match status" value="1"/>
</dbReference>
<evidence type="ECO:0000256" key="4">
    <source>
        <dbReference type="ARBA" id="ARBA00022701"/>
    </source>
</evidence>
<dbReference type="SMART" id="SM00233">
    <property type="entry name" value="PH"/>
    <property type="match status" value="1"/>
</dbReference>
<dbReference type="InterPro" id="IPR049780">
    <property type="entry name" value="PH_KIFIA_KIFIB"/>
</dbReference>
<dbReference type="Pfam" id="PF12473">
    <property type="entry name" value="DUF3694"/>
    <property type="match status" value="1"/>
</dbReference>
<dbReference type="InterPro" id="IPR036638">
    <property type="entry name" value="HLH_DNA-bd_sf"/>
</dbReference>
<keyword evidence="5 10" id="KW-0547">Nucleotide-binding</keyword>
<dbReference type="InterPro" id="IPR032405">
    <property type="entry name" value="Kinesin_assoc"/>
</dbReference>
<evidence type="ECO:0000256" key="8">
    <source>
        <dbReference type="ARBA" id="ARBA00023175"/>
    </source>
</evidence>
<keyword evidence="8 10" id="KW-0505">Motor protein</keyword>
<dbReference type="Pfam" id="PF12423">
    <property type="entry name" value="KIF1B"/>
    <property type="match status" value="1"/>
</dbReference>
<evidence type="ECO:0000256" key="5">
    <source>
        <dbReference type="ARBA" id="ARBA00022741"/>
    </source>
</evidence>
<dbReference type="InterPro" id="IPR000253">
    <property type="entry name" value="FHA_dom"/>
</dbReference>